<sequence>MAVQITTLVCPQCGSGRCTKAAGTPNLFACSACGTEFVLSDSNAPKEMRVIHSMDAGQFNSLKSLKYLPLGLGVVVALAVAAPLVLSMLRAAVPAAVDHGQLQASTVYETANGQFNVVRVLEKTEGRSDDYQILVNSLDNGKKLAEPLALSYQRTTLSQNPQLAHFSDGSIFLIMNAQKLFRLDQSSARFMPLDDELVNRHASQLGTGISSIELAGSDKPDALIVTSNRGERFYVYWLTQQILPLARLYEDFRQRPFASYTETLQSYAFATLDVGSAASSPGLLVRYTQKVRAGEYPKRPELSMQSSQEEQVKALSGDYQRITADWVVMDKMLRESGVTELRLVEPVQKRYRGVVLAQNAQRVLIVFNTTPVTDQGRVLQLLDLATGQPVWSRTLEQLPQITGNGSYLSADGLPSGFYLRSDERTPSLLIDNQGQILHDFSPKRG</sequence>
<dbReference type="EMBL" id="CP125947">
    <property type="protein sequence ID" value="WHS65817.1"/>
    <property type="molecule type" value="Genomic_DNA"/>
</dbReference>
<dbReference type="Proteomes" id="UP001240697">
    <property type="component" value="Chromosome"/>
</dbReference>
<reference evidence="2 3" key="1">
    <citation type="submission" date="2023-05" db="EMBL/GenBank/DDBJ databases">
        <authorList>
            <person name="Yin Y."/>
            <person name="Lu Z."/>
        </authorList>
    </citation>
    <scope>NUCLEOTIDE SEQUENCE [LARGE SCALE GENOMIC DNA]</scope>
    <source>
        <strain evidence="2 3">ZM22</strain>
    </source>
</reference>
<protein>
    <submittedName>
        <fullName evidence="2">Uncharacterized protein</fullName>
    </submittedName>
</protein>
<keyword evidence="1" id="KW-0472">Membrane</keyword>
<keyword evidence="3" id="KW-1185">Reference proteome</keyword>
<evidence type="ECO:0000313" key="2">
    <source>
        <dbReference type="EMBL" id="WHS65817.1"/>
    </source>
</evidence>
<keyword evidence="1" id="KW-0812">Transmembrane</keyword>
<accession>A0ABY8SRY3</accession>
<organism evidence="2 3">
    <name type="scientific">Comamonas resistens</name>
    <dbReference type="NCBI Taxonomy" id="3046670"/>
    <lineage>
        <taxon>Bacteria</taxon>
        <taxon>Pseudomonadati</taxon>
        <taxon>Pseudomonadota</taxon>
        <taxon>Betaproteobacteria</taxon>
        <taxon>Burkholderiales</taxon>
        <taxon>Comamonadaceae</taxon>
        <taxon>Comamonas</taxon>
    </lineage>
</organism>
<evidence type="ECO:0000256" key="1">
    <source>
        <dbReference type="SAM" id="Phobius"/>
    </source>
</evidence>
<dbReference type="RefSeq" id="WP_283486922.1">
    <property type="nucleotide sequence ID" value="NZ_CP125947.1"/>
</dbReference>
<proteinExistence type="predicted"/>
<evidence type="ECO:0000313" key="3">
    <source>
        <dbReference type="Proteomes" id="UP001240697"/>
    </source>
</evidence>
<name>A0ABY8SRY3_9BURK</name>
<gene>
    <name evidence="2" type="ORF">QMY55_01250</name>
</gene>
<feature type="transmembrane region" description="Helical" evidence="1">
    <location>
        <begin position="67"/>
        <end position="89"/>
    </location>
</feature>
<keyword evidence="1" id="KW-1133">Transmembrane helix</keyword>